<dbReference type="RefSeq" id="WP_068500625.1">
    <property type="nucleotide sequence ID" value="NZ_LWQU01000141.1"/>
</dbReference>
<dbReference type="STRING" id="1437059.A6A05_01885"/>
<evidence type="ECO:0008006" key="3">
    <source>
        <dbReference type="Google" id="ProtNLM"/>
    </source>
</evidence>
<dbReference type="InterPro" id="IPR038573">
    <property type="entry name" value="BrnT_sf"/>
</dbReference>
<organism evidence="1 2">
    <name type="scientific">Magnetospirillum moscoviense</name>
    <dbReference type="NCBI Taxonomy" id="1437059"/>
    <lineage>
        <taxon>Bacteria</taxon>
        <taxon>Pseudomonadati</taxon>
        <taxon>Pseudomonadota</taxon>
        <taxon>Alphaproteobacteria</taxon>
        <taxon>Rhodospirillales</taxon>
        <taxon>Rhodospirillaceae</taxon>
        <taxon>Magnetospirillum</taxon>
    </lineage>
</organism>
<evidence type="ECO:0000313" key="2">
    <source>
        <dbReference type="Proteomes" id="UP000078543"/>
    </source>
</evidence>
<dbReference type="Proteomes" id="UP000078543">
    <property type="component" value="Unassembled WGS sequence"/>
</dbReference>
<dbReference type="Gene3D" id="3.10.450.530">
    <property type="entry name" value="Ribonuclease toxin, BrnT, of type II toxin-antitoxin system"/>
    <property type="match status" value="1"/>
</dbReference>
<dbReference type="Pfam" id="PF04365">
    <property type="entry name" value="BrnT_toxin"/>
    <property type="match status" value="1"/>
</dbReference>
<sequence length="89" mass="10395">MITWDEAKRAVTLAERGLDFADAAKVFAHRNFTFADERFAYGEARFITAGYLDDRFVVIVWTWREGAKRIISMRYGHAKEERQYQDALG</sequence>
<dbReference type="OrthoDB" id="9798158at2"/>
<protein>
    <recommendedName>
        <fullName evidence="3">BrnT family toxin</fullName>
    </recommendedName>
</protein>
<dbReference type="EMBL" id="LWQU01000141">
    <property type="protein sequence ID" value="OAN49988.1"/>
    <property type="molecule type" value="Genomic_DNA"/>
</dbReference>
<gene>
    <name evidence="1" type="ORF">A6A05_01885</name>
</gene>
<name>A0A178MPD9_9PROT</name>
<accession>A0A178MPD9</accession>
<comment type="caution">
    <text evidence="1">The sequence shown here is derived from an EMBL/GenBank/DDBJ whole genome shotgun (WGS) entry which is preliminary data.</text>
</comment>
<dbReference type="AlphaFoldDB" id="A0A178MPD9"/>
<evidence type="ECO:0000313" key="1">
    <source>
        <dbReference type="EMBL" id="OAN49988.1"/>
    </source>
</evidence>
<dbReference type="InterPro" id="IPR007460">
    <property type="entry name" value="BrnT_toxin"/>
</dbReference>
<reference evidence="1 2" key="1">
    <citation type="submission" date="2016-04" db="EMBL/GenBank/DDBJ databases">
        <title>Draft genome sequence of freshwater magnetotactic bacteria Magnetospirillum marisnigri SP-1 and Magnetospirillum moscoviense BB-1.</title>
        <authorList>
            <person name="Koziaeva V."/>
            <person name="Dziuba M.V."/>
            <person name="Ivanov T.M."/>
            <person name="Kuznetsov B."/>
            <person name="Grouzdev D.S."/>
        </authorList>
    </citation>
    <scope>NUCLEOTIDE SEQUENCE [LARGE SCALE GENOMIC DNA]</scope>
    <source>
        <strain evidence="1 2">BB-1</strain>
    </source>
</reference>
<keyword evidence="2" id="KW-1185">Reference proteome</keyword>
<proteinExistence type="predicted"/>